<dbReference type="UniPathway" id="UPA00060">
    <property type="reaction ID" value="UER00142"/>
</dbReference>
<comment type="catalytic activity">
    <reaction evidence="2">
        <text>thiamine phosphate + ATP = thiamine diphosphate + ADP</text>
        <dbReference type="Rhea" id="RHEA:15913"/>
        <dbReference type="ChEBI" id="CHEBI:30616"/>
        <dbReference type="ChEBI" id="CHEBI:37575"/>
        <dbReference type="ChEBI" id="CHEBI:58937"/>
        <dbReference type="ChEBI" id="CHEBI:456216"/>
        <dbReference type="EC" id="2.7.4.16"/>
    </reaction>
</comment>
<feature type="binding site" evidence="2">
    <location>
        <position position="338"/>
    </location>
    <ligand>
        <name>substrate</name>
    </ligand>
</feature>
<keyword evidence="2" id="KW-0547">Nucleotide-binding</keyword>
<feature type="binding site" evidence="2">
    <location>
        <position position="235"/>
    </location>
    <ligand>
        <name>Mg(2+)</name>
        <dbReference type="ChEBI" id="CHEBI:18420"/>
        <label>5</label>
    </ligand>
</feature>
<feature type="domain" description="PurM-like N-terminal" evidence="3">
    <location>
        <begin position="38"/>
        <end position="156"/>
    </location>
</feature>
<dbReference type="GO" id="GO:0009229">
    <property type="term" value="P:thiamine diphosphate biosynthetic process"/>
    <property type="evidence" value="ECO:0007669"/>
    <property type="project" value="UniProtKB-UniRule"/>
</dbReference>
<feature type="binding site" evidence="2">
    <location>
        <position position="166"/>
    </location>
    <ligand>
        <name>ATP</name>
        <dbReference type="ChEBI" id="CHEBI:30616"/>
    </ligand>
</feature>
<dbReference type="Pfam" id="PF02769">
    <property type="entry name" value="AIRS_C"/>
    <property type="match status" value="1"/>
</dbReference>
<dbReference type="CDD" id="cd02194">
    <property type="entry name" value="ThiL"/>
    <property type="match status" value="1"/>
</dbReference>
<comment type="pathway">
    <text evidence="2">Cofactor biosynthesis; thiamine diphosphate biosynthesis; thiamine diphosphate from thiamine phosphate: step 1/1.</text>
</comment>
<dbReference type="Gene3D" id="3.30.1330.10">
    <property type="entry name" value="PurM-like, N-terminal domain"/>
    <property type="match status" value="1"/>
</dbReference>
<dbReference type="PANTHER" id="PTHR30270:SF0">
    <property type="entry name" value="THIAMINE-MONOPHOSPHATE KINASE"/>
    <property type="match status" value="1"/>
</dbReference>
<feature type="binding site" evidence="2">
    <location>
        <position position="86"/>
    </location>
    <ligand>
        <name>Mg(2+)</name>
        <dbReference type="ChEBI" id="CHEBI:18420"/>
        <label>4</label>
    </ligand>
</feature>
<dbReference type="PIRSF" id="PIRSF005303">
    <property type="entry name" value="Thiam_monoph_kin"/>
    <property type="match status" value="1"/>
</dbReference>
<feature type="binding site" evidence="2">
    <location>
        <position position="86"/>
    </location>
    <ligand>
        <name>Mg(2+)</name>
        <dbReference type="ChEBI" id="CHEBI:18420"/>
        <label>2</label>
    </ligand>
</feature>
<dbReference type="Gene3D" id="3.90.650.10">
    <property type="entry name" value="PurM-like C-terminal domain"/>
    <property type="match status" value="1"/>
</dbReference>
<feature type="binding site" evidence="2">
    <location>
        <position position="86"/>
    </location>
    <ligand>
        <name>Mg(2+)</name>
        <dbReference type="ChEBI" id="CHEBI:18420"/>
        <label>3</label>
    </ligand>
</feature>
<dbReference type="Pfam" id="PF00586">
    <property type="entry name" value="AIRS"/>
    <property type="match status" value="1"/>
</dbReference>
<feature type="domain" description="PurM-like C-terminal" evidence="4">
    <location>
        <begin position="171"/>
        <end position="273"/>
    </location>
</feature>
<keyword evidence="2" id="KW-0808">Transferase</keyword>
<name>A0A4Q7YRW1_9BACT</name>
<dbReference type="NCBIfam" id="TIGR01379">
    <property type="entry name" value="thiL"/>
    <property type="match status" value="1"/>
</dbReference>
<dbReference type="InterPro" id="IPR016188">
    <property type="entry name" value="PurM-like_N"/>
</dbReference>
<comment type="caution">
    <text evidence="2">Lacks conserved residue(s) required for the propagation of feature annotation.</text>
</comment>
<keyword evidence="2 5" id="KW-0418">Kinase</keyword>
<evidence type="ECO:0000259" key="4">
    <source>
        <dbReference type="Pfam" id="PF02769"/>
    </source>
</evidence>
<sequence>MARSAPKPLGELALIEQISRTFSSAGAARNKAVALGIGDDCAILRPPPGHEILVTTDFSLENRHFRRDLHPPASVGHRCLARGLSDLAAMGAAPLAAFLSLALPAKILRTRRGQRWVQDFLAGFHSLARQHNTPLAGGDTSESPADLILADIILIGSAPRGRSLRRSDAHPDDALYVTGSLGGAHAELSALLKRTHRSRSTASDSHPHLYPQPRLAVGSVLLRRHLATAAIDLSDGLSTDLTHLCESSGLRAEIDSSALPLHSLTAKLSRQDALHAAVHGGEDYELLFAAPTAMRIPRKIADVPITRIGTLHPPRAGKPLITLHHGGDISSELKPAGWQHFSS</sequence>
<dbReference type="SUPFAM" id="SSF55326">
    <property type="entry name" value="PurM N-terminal domain-like"/>
    <property type="match status" value="1"/>
</dbReference>
<keyword evidence="2" id="KW-0479">Metal-binding</keyword>
<dbReference type="RefSeq" id="WP_130418598.1">
    <property type="nucleotide sequence ID" value="NZ_SHKW01000001.1"/>
</dbReference>
<reference evidence="5 6" key="1">
    <citation type="submission" date="2019-02" db="EMBL/GenBank/DDBJ databases">
        <title>Genomic Encyclopedia of Archaeal and Bacterial Type Strains, Phase II (KMG-II): from individual species to whole genera.</title>
        <authorList>
            <person name="Goeker M."/>
        </authorList>
    </citation>
    <scope>NUCLEOTIDE SEQUENCE [LARGE SCALE GENOMIC DNA]</scope>
    <source>
        <strain evidence="5 6">DSM 18101</strain>
    </source>
</reference>
<feature type="binding site" evidence="2">
    <location>
        <position position="282"/>
    </location>
    <ligand>
        <name>substrate</name>
    </ligand>
</feature>
<feature type="binding site" evidence="2">
    <location>
        <begin position="138"/>
        <end position="139"/>
    </location>
    <ligand>
        <name>ATP</name>
        <dbReference type="ChEBI" id="CHEBI:30616"/>
    </ligand>
</feature>
<keyword evidence="2" id="KW-0067">ATP-binding</keyword>
<feature type="binding site" evidence="2">
    <location>
        <position position="40"/>
    </location>
    <ligand>
        <name>Mg(2+)</name>
        <dbReference type="ChEBI" id="CHEBI:18420"/>
        <label>3</label>
    </ligand>
</feature>
<dbReference type="InterPro" id="IPR010918">
    <property type="entry name" value="PurM-like_C_dom"/>
</dbReference>
<keyword evidence="6" id="KW-1185">Reference proteome</keyword>
<dbReference type="InterPro" id="IPR036676">
    <property type="entry name" value="PurM-like_C_sf"/>
</dbReference>
<dbReference type="AlphaFoldDB" id="A0A4Q7YRW1"/>
<dbReference type="EC" id="2.7.4.16" evidence="2"/>
<evidence type="ECO:0000259" key="3">
    <source>
        <dbReference type="Pfam" id="PF00586"/>
    </source>
</evidence>
<dbReference type="InterPro" id="IPR006283">
    <property type="entry name" value="ThiL-like"/>
</dbReference>
<dbReference type="SUPFAM" id="SSF56042">
    <property type="entry name" value="PurM C-terminal domain-like"/>
    <property type="match status" value="1"/>
</dbReference>
<feature type="binding site" evidence="2">
    <location>
        <position position="40"/>
    </location>
    <ligand>
        <name>Mg(2+)</name>
        <dbReference type="ChEBI" id="CHEBI:18420"/>
        <label>4</label>
    </ligand>
</feature>
<dbReference type="HAMAP" id="MF_02128">
    <property type="entry name" value="TMP_kinase"/>
    <property type="match status" value="1"/>
</dbReference>
<evidence type="ECO:0000256" key="1">
    <source>
        <dbReference type="ARBA" id="ARBA00022977"/>
    </source>
</evidence>
<comment type="similarity">
    <text evidence="2">Belongs to the thiamine-monophosphate kinase family.</text>
</comment>
<keyword evidence="1 2" id="KW-0784">Thiamine biosynthesis</keyword>
<feature type="binding site" evidence="2">
    <location>
        <position position="64"/>
    </location>
    <ligand>
        <name>substrate</name>
    </ligand>
</feature>
<feature type="binding site" evidence="2">
    <location>
        <position position="232"/>
    </location>
    <ligand>
        <name>Mg(2+)</name>
        <dbReference type="ChEBI" id="CHEBI:18420"/>
        <label>3</label>
    </ligand>
</feature>
<comment type="function">
    <text evidence="2">Catalyzes the ATP-dependent phosphorylation of thiamine-monophosphate (TMP) to form thiamine-pyrophosphate (TPP), the active form of vitamin B1.</text>
</comment>
<dbReference type="InterPro" id="IPR036921">
    <property type="entry name" value="PurM-like_N_sf"/>
</dbReference>
<organism evidence="5 6">
    <name type="scientific">Edaphobacter modestus</name>
    <dbReference type="NCBI Taxonomy" id="388466"/>
    <lineage>
        <taxon>Bacteria</taxon>
        <taxon>Pseudomonadati</taxon>
        <taxon>Acidobacteriota</taxon>
        <taxon>Terriglobia</taxon>
        <taxon>Terriglobales</taxon>
        <taxon>Acidobacteriaceae</taxon>
        <taxon>Edaphobacter</taxon>
    </lineage>
</organism>
<evidence type="ECO:0000313" key="5">
    <source>
        <dbReference type="EMBL" id="RZU40542.1"/>
    </source>
</evidence>
<dbReference type="GO" id="GO:0005524">
    <property type="term" value="F:ATP binding"/>
    <property type="evidence" value="ECO:0007669"/>
    <property type="project" value="UniProtKB-UniRule"/>
</dbReference>
<accession>A0A4Q7YRW1</accession>
<dbReference type="PANTHER" id="PTHR30270">
    <property type="entry name" value="THIAMINE-MONOPHOSPHATE KINASE"/>
    <property type="match status" value="1"/>
</dbReference>
<dbReference type="GO" id="GO:0009030">
    <property type="term" value="F:thiamine-phosphate kinase activity"/>
    <property type="evidence" value="ECO:0007669"/>
    <property type="project" value="UniProtKB-UniRule"/>
</dbReference>
<dbReference type="Proteomes" id="UP000292958">
    <property type="component" value="Unassembled WGS sequence"/>
</dbReference>
<dbReference type="GO" id="GO:0009228">
    <property type="term" value="P:thiamine biosynthetic process"/>
    <property type="evidence" value="ECO:0007669"/>
    <property type="project" value="UniProtKB-KW"/>
</dbReference>
<comment type="caution">
    <text evidence="5">The sequence shown here is derived from an EMBL/GenBank/DDBJ whole genome shotgun (WGS) entry which is preliminary data.</text>
</comment>
<feature type="binding site" evidence="2">
    <location>
        <position position="57"/>
    </location>
    <ligand>
        <name>Mg(2+)</name>
        <dbReference type="ChEBI" id="CHEBI:18420"/>
        <label>1</label>
    </ligand>
</feature>
<dbReference type="EMBL" id="SHKW01000001">
    <property type="protein sequence ID" value="RZU40542.1"/>
    <property type="molecule type" value="Genomic_DNA"/>
</dbReference>
<feature type="binding site" evidence="2">
    <location>
        <position position="139"/>
    </location>
    <ligand>
        <name>Mg(2+)</name>
        <dbReference type="ChEBI" id="CHEBI:18420"/>
        <label>1</label>
    </ligand>
</feature>
<feature type="binding site" evidence="2">
    <location>
        <position position="56"/>
    </location>
    <ligand>
        <name>Mg(2+)</name>
        <dbReference type="ChEBI" id="CHEBI:18420"/>
        <label>1</label>
    </ligand>
</feature>
<dbReference type="GO" id="GO:0000287">
    <property type="term" value="F:magnesium ion binding"/>
    <property type="evidence" value="ECO:0007669"/>
    <property type="project" value="UniProtKB-UniRule"/>
</dbReference>
<protein>
    <recommendedName>
        <fullName evidence="2">Thiamine-monophosphate kinase</fullName>
        <shortName evidence="2">TMP kinase</shortName>
        <shortName evidence="2">Thiamine-phosphate kinase</shortName>
        <ecNumber evidence="2">2.7.4.16</ecNumber>
    </recommendedName>
</protein>
<evidence type="ECO:0000256" key="2">
    <source>
        <dbReference type="HAMAP-Rule" id="MF_02128"/>
    </source>
</evidence>
<comment type="miscellaneous">
    <text evidence="2">Reaction mechanism of ThiL seems to utilize a direct, inline transfer of the gamma-phosphate of ATP to TMP rather than a phosphorylated enzyme intermediate.</text>
</comment>
<proteinExistence type="inferred from homology"/>
<dbReference type="OrthoDB" id="9802811at2"/>
<feature type="binding site" evidence="2">
    <location>
        <position position="234"/>
    </location>
    <ligand>
        <name>ATP</name>
        <dbReference type="ChEBI" id="CHEBI:30616"/>
    </ligand>
</feature>
<evidence type="ECO:0000313" key="6">
    <source>
        <dbReference type="Proteomes" id="UP000292958"/>
    </source>
</evidence>
<gene>
    <name evidence="2" type="primary">thiL</name>
    <name evidence="5" type="ORF">BDD14_2011</name>
</gene>
<feature type="binding site" evidence="2">
    <location>
        <position position="57"/>
    </location>
    <ligand>
        <name>Mg(2+)</name>
        <dbReference type="ChEBI" id="CHEBI:18420"/>
        <label>2</label>
    </ligand>
</feature>
<keyword evidence="2" id="KW-0460">Magnesium</keyword>
<feature type="binding site" evidence="2">
    <location>
        <position position="55"/>
    </location>
    <ligand>
        <name>Mg(2+)</name>
        <dbReference type="ChEBI" id="CHEBI:18420"/>
        <label>4</label>
    </ligand>
</feature>